<dbReference type="AlphaFoldDB" id="N9WG24"/>
<accession>N9WG24</accession>
<dbReference type="SUPFAM" id="SSF50800">
    <property type="entry name" value="PK beta-barrel domain-like"/>
    <property type="match status" value="1"/>
</dbReference>
<protein>
    <recommendedName>
        <fullName evidence="3">MOSC domain-containing protein</fullName>
    </recommendedName>
</protein>
<evidence type="ECO:0008006" key="3">
    <source>
        <dbReference type="Google" id="ProtNLM"/>
    </source>
</evidence>
<dbReference type="PATRIC" id="fig|999411.4.peg.1246"/>
<gene>
    <name evidence="1" type="ORF">HMPREF1092_01271</name>
</gene>
<reference evidence="1 2" key="1">
    <citation type="submission" date="2013-01" db="EMBL/GenBank/DDBJ databases">
        <title>The Genome Sequence of Clostridium colicanis 209318.</title>
        <authorList>
            <consortium name="The Broad Institute Genome Sequencing Platform"/>
            <person name="Earl A."/>
            <person name="Ward D."/>
            <person name="Feldgarden M."/>
            <person name="Gevers D."/>
            <person name="Courvalin P."/>
            <person name="Lambert T."/>
            <person name="Walker B."/>
            <person name="Young S.K."/>
            <person name="Zeng Q."/>
            <person name="Gargeya S."/>
            <person name="Fitzgerald M."/>
            <person name="Haas B."/>
            <person name="Abouelleil A."/>
            <person name="Alvarado L."/>
            <person name="Arachchi H.M."/>
            <person name="Berlin A.M."/>
            <person name="Chapman S.B."/>
            <person name="Dewar J."/>
            <person name="Goldberg J."/>
            <person name="Griggs A."/>
            <person name="Gujja S."/>
            <person name="Hansen M."/>
            <person name="Howarth C."/>
            <person name="Imamovic A."/>
            <person name="Larimer J."/>
            <person name="McCowan C."/>
            <person name="Murphy C."/>
            <person name="Neiman D."/>
            <person name="Pearson M."/>
            <person name="Priest M."/>
            <person name="Roberts A."/>
            <person name="Saif S."/>
            <person name="Shea T."/>
            <person name="Sisk P."/>
            <person name="Sykes S."/>
            <person name="Wortman J."/>
            <person name="Nusbaum C."/>
            <person name="Birren B."/>
        </authorList>
    </citation>
    <scope>NUCLEOTIDE SEQUENCE [LARGE SCALE GENOMIC DNA]</scope>
    <source>
        <strain evidence="1 2">209318</strain>
    </source>
</reference>
<dbReference type="Proteomes" id="UP000013097">
    <property type="component" value="Unassembled WGS sequence"/>
</dbReference>
<keyword evidence="2" id="KW-1185">Reference proteome</keyword>
<proteinExistence type="predicted"/>
<sequence length="139" mass="15617">MNINNFISNIFIKDEFGRYELNTCNFIEGYGILGDLKGGTPLKEIVLYISPNIPNSNNNGLCSKKFKPNIIINNISISEFKVNQTINIGTAILKINQIGKKCYKECSLIESNTLCPLKTNVIFASVIKSGKFEKYKKEN</sequence>
<dbReference type="EMBL" id="AGYT01000008">
    <property type="protein sequence ID" value="ENZ02036.1"/>
    <property type="molecule type" value="Genomic_DNA"/>
</dbReference>
<name>N9WG24_9CLOT</name>
<dbReference type="Gene3D" id="2.40.33.20">
    <property type="entry name" value="PK beta-barrel domain-like"/>
    <property type="match status" value="1"/>
</dbReference>
<evidence type="ECO:0000313" key="2">
    <source>
        <dbReference type="Proteomes" id="UP000013097"/>
    </source>
</evidence>
<dbReference type="eggNOG" id="COG2258">
    <property type="taxonomic scope" value="Bacteria"/>
</dbReference>
<dbReference type="HOGENOM" id="CLU_122785_0_0_9"/>
<comment type="caution">
    <text evidence="1">The sequence shown here is derived from an EMBL/GenBank/DDBJ whole genome shotgun (WGS) entry which is preliminary data.</text>
</comment>
<dbReference type="InterPro" id="IPR011037">
    <property type="entry name" value="Pyrv_Knase-like_insert_dom_sf"/>
</dbReference>
<evidence type="ECO:0000313" key="1">
    <source>
        <dbReference type="EMBL" id="ENZ02036.1"/>
    </source>
</evidence>
<organism evidence="1 2">
    <name type="scientific">Clostridium thermobutyricum</name>
    <dbReference type="NCBI Taxonomy" id="29372"/>
    <lineage>
        <taxon>Bacteria</taxon>
        <taxon>Bacillati</taxon>
        <taxon>Bacillota</taxon>
        <taxon>Clostridia</taxon>
        <taxon>Eubacteriales</taxon>
        <taxon>Clostridiaceae</taxon>
        <taxon>Clostridium</taxon>
    </lineage>
</organism>
<dbReference type="RefSeq" id="WP_002597772.1">
    <property type="nucleotide sequence ID" value="NZ_KB850956.1"/>
</dbReference>